<name>A0A5B7DCP7_PORTR</name>
<proteinExistence type="predicted"/>
<evidence type="ECO:0000256" key="1">
    <source>
        <dbReference type="SAM" id="MobiDB-lite"/>
    </source>
</evidence>
<gene>
    <name evidence="2" type="ORF">E2C01_012059</name>
</gene>
<comment type="caution">
    <text evidence="2">The sequence shown here is derived from an EMBL/GenBank/DDBJ whole genome shotgun (WGS) entry which is preliminary data.</text>
</comment>
<dbReference type="AlphaFoldDB" id="A0A5B7DCP7"/>
<protein>
    <submittedName>
        <fullName evidence="2">Uncharacterized protein</fullName>
    </submittedName>
</protein>
<organism evidence="2 3">
    <name type="scientific">Portunus trituberculatus</name>
    <name type="common">Swimming crab</name>
    <name type="synonym">Neptunus trituberculatus</name>
    <dbReference type="NCBI Taxonomy" id="210409"/>
    <lineage>
        <taxon>Eukaryota</taxon>
        <taxon>Metazoa</taxon>
        <taxon>Ecdysozoa</taxon>
        <taxon>Arthropoda</taxon>
        <taxon>Crustacea</taxon>
        <taxon>Multicrustacea</taxon>
        <taxon>Malacostraca</taxon>
        <taxon>Eumalacostraca</taxon>
        <taxon>Eucarida</taxon>
        <taxon>Decapoda</taxon>
        <taxon>Pleocyemata</taxon>
        <taxon>Brachyura</taxon>
        <taxon>Eubrachyura</taxon>
        <taxon>Portunoidea</taxon>
        <taxon>Portunidae</taxon>
        <taxon>Portuninae</taxon>
        <taxon>Portunus</taxon>
    </lineage>
</organism>
<evidence type="ECO:0000313" key="2">
    <source>
        <dbReference type="EMBL" id="MPC19151.1"/>
    </source>
</evidence>
<dbReference type="Proteomes" id="UP000324222">
    <property type="component" value="Unassembled WGS sequence"/>
</dbReference>
<feature type="region of interest" description="Disordered" evidence="1">
    <location>
        <begin position="51"/>
        <end position="79"/>
    </location>
</feature>
<evidence type="ECO:0000313" key="3">
    <source>
        <dbReference type="Proteomes" id="UP000324222"/>
    </source>
</evidence>
<dbReference type="EMBL" id="VSRR010000744">
    <property type="protein sequence ID" value="MPC19151.1"/>
    <property type="molecule type" value="Genomic_DNA"/>
</dbReference>
<keyword evidence="3" id="KW-1185">Reference proteome</keyword>
<sequence>MARKRCKHLTIPPHLTSRQIYKLNIHDARRYLLKQGQAEDTLELNTPVQKVRSCDKGKQTTPRPMRLLVSPSRRPSLAR</sequence>
<accession>A0A5B7DCP7</accession>
<reference evidence="2 3" key="1">
    <citation type="submission" date="2019-05" db="EMBL/GenBank/DDBJ databases">
        <title>Another draft genome of Portunus trituberculatus and its Hox gene families provides insights of decapod evolution.</title>
        <authorList>
            <person name="Jeong J.-H."/>
            <person name="Song I."/>
            <person name="Kim S."/>
            <person name="Choi T."/>
            <person name="Kim D."/>
            <person name="Ryu S."/>
            <person name="Kim W."/>
        </authorList>
    </citation>
    <scope>NUCLEOTIDE SEQUENCE [LARGE SCALE GENOMIC DNA]</scope>
    <source>
        <tissue evidence="2">Muscle</tissue>
    </source>
</reference>